<dbReference type="PANTHER" id="PTHR30405:SF11">
    <property type="entry name" value="RNA-GUIDED DNA ENDONUCLEASE RV2885C-RELATED"/>
    <property type="match status" value="1"/>
</dbReference>
<dbReference type="GO" id="GO:0006310">
    <property type="term" value="P:DNA recombination"/>
    <property type="evidence" value="ECO:0007669"/>
    <property type="project" value="UniProtKB-KW"/>
</dbReference>
<dbReference type="PATRIC" id="fig|74704.6.peg.2367"/>
<dbReference type="GO" id="GO:0003677">
    <property type="term" value="F:DNA binding"/>
    <property type="evidence" value="ECO:0007669"/>
    <property type="project" value="UniProtKB-KW"/>
</dbReference>
<dbReference type="EMBL" id="LAKJ01000006">
    <property type="protein sequence ID" value="KKI64763.1"/>
    <property type="molecule type" value="Genomic_DNA"/>
</dbReference>
<dbReference type="PANTHER" id="PTHR30405">
    <property type="entry name" value="TRANSPOSASE"/>
    <property type="match status" value="1"/>
</dbReference>
<organism evidence="8 9">
    <name type="scientific">Staphylococcus cohnii subsp. cohnii</name>
    <dbReference type="NCBI Taxonomy" id="74704"/>
    <lineage>
        <taxon>Bacteria</taxon>
        <taxon>Bacillati</taxon>
        <taxon>Bacillota</taxon>
        <taxon>Bacilli</taxon>
        <taxon>Bacillales</taxon>
        <taxon>Staphylococcaceae</taxon>
        <taxon>Staphylococcus</taxon>
        <taxon>Staphylococcus cohnii species complex</taxon>
    </lineage>
</organism>
<comment type="similarity">
    <text evidence="1">In the C-terminal section; belongs to the transposase 35 family.</text>
</comment>
<evidence type="ECO:0000256" key="4">
    <source>
        <dbReference type="ARBA" id="ARBA00023125"/>
    </source>
</evidence>
<gene>
    <name evidence="8" type="ORF">UF66_2284</name>
</gene>
<comment type="similarity">
    <text evidence="2">In the N-terminal section; belongs to the transposase 2 family.</text>
</comment>
<dbReference type="NCBIfam" id="TIGR01766">
    <property type="entry name" value="IS200/IS605 family accessory protein TnpB-like domain"/>
    <property type="match status" value="1"/>
</dbReference>
<dbReference type="InterPro" id="IPR051399">
    <property type="entry name" value="RNA-guided_DNA_endo/Transpos"/>
</dbReference>
<protein>
    <submittedName>
        <fullName evidence="8">Mobile element protein</fullName>
    </submittedName>
</protein>
<proteinExistence type="inferred from homology"/>
<keyword evidence="4" id="KW-0238">DNA-binding</keyword>
<feature type="domain" description="Cas12f1-like TNB" evidence="7">
    <location>
        <begin position="282"/>
        <end position="345"/>
    </location>
</feature>
<dbReference type="AlphaFoldDB" id="A0A0M2P486"/>
<evidence type="ECO:0000256" key="5">
    <source>
        <dbReference type="ARBA" id="ARBA00023172"/>
    </source>
</evidence>
<accession>A0A0M2P486</accession>
<keyword evidence="3" id="KW-0815">Transposition</keyword>
<reference evidence="8 9" key="1">
    <citation type="submission" date="2015-03" db="EMBL/GenBank/DDBJ databases">
        <title>Genome Assembly of Staphylococcus cohnii subsp. cohnii strain G22B2.</title>
        <authorList>
            <person name="Nair G."/>
            <person name="Kaur G."/>
            <person name="Khatri I."/>
            <person name="Singh N.K."/>
            <person name="Sathyabama S."/>
            <person name="Maurya S.K."/>
            <person name="Subramanian S."/>
            <person name="Agrewala J.N."/>
            <person name="Mayilraj S."/>
        </authorList>
    </citation>
    <scope>NUCLEOTIDE SEQUENCE [LARGE SCALE GENOMIC DNA]</scope>
    <source>
        <strain evidence="8 9">G22B2</strain>
    </source>
</reference>
<evidence type="ECO:0000259" key="7">
    <source>
        <dbReference type="Pfam" id="PF07282"/>
    </source>
</evidence>
<dbReference type="Pfam" id="PF01385">
    <property type="entry name" value="OrfB_IS605"/>
    <property type="match status" value="1"/>
</dbReference>
<evidence type="ECO:0000259" key="6">
    <source>
        <dbReference type="Pfam" id="PF01385"/>
    </source>
</evidence>
<dbReference type="GO" id="GO:0032196">
    <property type="term" value="P:transposition"/>
    <property type="evidence" value="ECO:0007669"/>
    <property type="project" value="UniProtKB-KW"/>
</dbReference>
<dbReference type="InterPro" id="IPR010095">
    <property type="entry name" value="Cas12f1-like_TNB"/>
</dbReference>
<feature type="domain" description="Probable transposase IS891/IS1136/IS1341" evidence="6">
    <location>
        <begin position="156"/>
        <end position="263"/>
    </location>
</feature>
<dbReference type="InterPro" id="IPR001959">
    <property type="entry name" value="Transposase"/>
</dbReference>
<comment type="caution">
    <text evidence="8">The sequence shown here is derived from an EMBL/GenBank/DDBJ whole genome shotgun (WGS) entry which is preliminary data.</text>
</comment>
<sequence>MTQAMTVKIKLEPNKAQLELIKSSSQAYINAINTLVDEMVKSQAPTQKTTKHIDAPLNSSVKNQVIRDAKSVFKKAKKMKYKKVPILKKPIIVWNNQNYTIHYASIKVPFIVSGKSQKIEIKALISDYERNLIESASKLGTLRITRKGTKYVAQIAIETDVKEQTNTKAMGVDLGIKTPAVCCTDENKVKFVGNGRENKYFRRKHNSRRKQLGKAKKLNAIKKSQNKEQRWMNDKDHKISREIVDFAIQHNVGIIRLEKLANIRKQTSKSRKNNHSLSNWSFYRLAQYIEYKANLVGIKVEYVDPKYTSQQCPKCDERNKAKDRQYKCSNCGHTDHRDIVGAKNIIHAPVLDGYSQVA</sequence>
<dbReference type="NCBIfam" id="NF040570">
    <property type="entry name" value="guided_TnpB"/>
    <property type="match status" value="1"/>
</dbReference>
<evidence type="ECO:0000256" key="1">
    <source>
        <dbReference type="ARBA" id="ARBA00008761"/>
    </source>
</evidence>
<evidence type="ECO:0000256" key="3">
    <source>
        <dbReference type="ARBA" id="ARBA00022578"/>
    </source>
</evidence>
<name>A0A0M2P486_STACC</name>
<dbReference type="Proteomes" id="UP000034455">
    <property type="component" value="Unassembled WGS sequence"/>
</dbReference>
<evidence type="ECO:0000313" key="9">
    <source>
        <dbReference type="Proteomes" id="UP000034455"/>
    </source>
</evidence>
<dbReference type="RefSeq" id="WP_046467668.1">
    <property type="nucleotide sequence ID" value="NZ_LAKJ01000006.1"/>
</dbReference>
<keyword evidence="5" id="KW-0233">DNA recombination</keyword>
<dbReference type="Pfam" id="PF07282">
    <property type="entry name" value="Cas12f1-like_TNB"/>
    <property type="match status" value="1"/>
</dbReference>
<evidence type="ECO:0000313" key="8">
    <source>
        <dbReference type="EMBL" id="KKI64763.1"/>
    </source>
</evidence>
<evidence type="ECO:0000256" key="2">
    <source>
        <dbReference type="ARBA" id="ARBA00011044"/>
    </source>
</evidence>